<dbReference type="PRINTS" id="PR00381">
    <property type="entry name" value="KINESINLIGHT"/>
</dbReference>
<keyword evidence="1" id="KW-0175">Coiled coil</keyword>
<dbReference type="SUPFAM" id="SSF48452">
    <property type="entry name" value="TPR-like"/>
    <property type="match status" value="2"/>
</dbReference>
<dbReference type="AlphaFoldDB" id="A0A2N3IHG4"/>
<name>A0A2N3IHG4_9BACT</name>
<reference evidence="3 4" key="1">
    <citation type="submission" date="2017-06" db="EMBL/GenBank/DDBJ databases">
        <title>Raineya orbicola gen. nov., sp. nov. a slightly thermophilic bacterium of the phylum Bacteroidetes and the description of Raineyaceae fam. nov.</title>
        <authorList>
            <person name="Albuquerque L."/>
            <person name="Polonia A.R.M."/>
            <person name="Barroso C."/>
            <person name="Froufe H.J.C."/>
            <person name="Lage O."/>
            <person name="Lobo-Da-Cunha A."/>
            <person name="Egas C."/>
            <person name="Da Costa M.S."/>
        </authorList>
    </citation>
    <scope>NUCLEOTIDE SEQUENCE [LARGE SCALE GENOMIC DNA]</scope>
    <source>
        <strain evidence="3 4">SPSPC-11</strain>
    </source>
</reference>
<accession>A0A2N3IHG4</accession>
<dbReference type="InterPro" id="IPR011990">
    <property type="entry name" value="TPR-like_helical_dom_sf"/>
</dbReference>
<dbReference type="SMART" id="SM00028">
    <property type="entry name" value="TPR"/>
    <property type="match status" value="12"/>
</dbReference>
<dbReference type="Gene3D" id="1.25.40.10">
    <property type="entry name" value="Tetratricopeptide repeat domain"/>
    <property type="match status" value="3"/>
</dbReference>
<dbReference type="PANTHER" id="PTHR46082:SF6">
    <property type="entry name" value="AAA+ ATPASE DOMAIN-CONTAINING PROTEIN-RELATED"/>
    <property type="match status" value="1"/>
</dbReference>
<evidence type="ECO:0000313" key="4">
    <source>
        <dbReference type="Proteomes" id="UP000233387"/>
    </source>
</evidence>
<feature type="domain" description="CHAT" evidence="2">
    <location>
        <begin position="706"/>
        <end position="1034"/>
    </location>
</feature>
<dbReference type="OrthoDB" id="9771112at2"/>
<dbReference type="Pfam" id="PF12770">
    <property type="entry name" value="CHAT"/>
    <property type="match status" value="1"/>
</dbReference>
<dbReference type="Pfam" id="PF13424">
    <property type="entry name" value="TPR_12"/>
    <property type="match status" value="5"/>
</dbReference>
<protein>
    <submittedName>
        <fullName evidence="3">CHAT domain</fullName>
    </submittedName>
</protein>
<evidence type="ECO:0000256" key="1">
    <source>
        <dbReference type="SAM" id="Coils"/>
    </source>
</evidence>
<evidence type="ECO:0000313" key="3">
    <source>
        <dbReference type="EMBL" id="PKQ69769.1"/>
    </source>
</evidence>
<dbReference type="PANTHER" id="PTHR46082">
    <property type="entry name" value="ATP/GTP-BINDING PROTEIN-RELATED"/>
    <property type="match status" value="1"/>
</dbReference>
<dbReference type="InterPro" id="IPR024983">
    <property type="entry name" value="CHAT_dom"/>
</dbReference>
<dbReference type="InterPro" id="IPR053137">
    <property type="entry name" value="NLR-like"/>
</dbReference>
<keyword evidence="4" id="KW-1185">Reference proteome</keyword>
<organism evidence="3 4">
    <name type="scientific">Raineya orbicola</name>
    <dbReference type="NCBI Taxonomy" id="2016530"/>
    <lineage>
        <taxon>Bacteria</taxon>
        <taxon>Pseudomonadati</taxon>
        <taxon>Bacteroidota</taxon>
        <taxon>Cytophagia</taxon>
        <taxon>Cytophagales</taxon>
        <taxon>Raineyaceae</taxon>
        <taxon>Raineya</taxon>
    </lineage>
</organism>
<dbReference type="Proteomes" id="UP000233387">
    <property type="component" value="Unassembled WGS sequence"/>
</dbReference>
<dbReference type="EMBL" id="NKXO01000016">
    <property type="protein sequence ID" value="PKQ69769.1"/>
    <property type="molecule type" value="Genomic_DNA"/>
</dbReference>
<proteinExistence type="predicted"/>
<feature type="coiled-coil region" evidence="1">
    <location>
        <begin position="581"/>
        <end position="615"/>
    </location>
</feature>
<gene>
    <name evidence="3" type="ORF">Rain11_1224</name>
</gene>
<sequence length="1034" mass="117839">MAALYKDQGRYAEAEKLFKEALAIRAKTLSKEHPDYAQSCHNLASLYKDQGRYAEAETLYKEAHSIYAKTLGKEHPDYANSCNSLALLYHYQGRYAEAEPLYKEAHSIFVKTLGKEHPLYALACNNLAGVYENQGRYADAETLYKEAHFIYAKTLGKEHPLYAQSCNNLAALYQDQGRYAEAENLIKEALTIRAKTLGKEHPDYAQSCSNLAGVYENQGRYAEAENLYKEAQSIYAKTLGKEHPNYALSCNNLAALYKDQGRYAEAENLYKEAQSIYAKTLGKEHPNYALSCNNLAALYKDQGRYAEAENLYKEAQSIYAKTLGKEHPNYALSCNNLAALYKDQGHYAEAENLFKESLAIRAKTLGKEHPDYALACNNLAALYKDQGRYAEAEKLFKDAQSIYAKTLGKEHPNYALSCNNLAVLFRAQSRYAEAESLFKEAQSIFAKTLGKEHPDYATACNNLAGLYQDQGRYAEAEKLFKEASQTLIHNIQRNFVGLSEKEKEQYLATLKYHFEIYHSFALKAQKPELSAWLLENNLFTKGLLFFSTQQLRRTAEKSQNPKLQATYHEWINQRRQLAKAYEMTQEKRKEQNISLENLEKQANELEKQLSLLLAQEGYSFQLSPTQHSWQEIKQKLKSDEAIVEISRFRYHDKKWTDSVLYMALVVKKNSPYPEMVLLPNGKDLETGEIAFYRNHIRFRKQDKASYGVFFEPIAQKLKGIRKIYFSADGVYHQINLATLYNPKTQKYLDEELSIQLISTARDFIELNTNKKLQKQLKEYRLYLFGYPDFANKPASQQPSENRAVIDVALVSRIDKKQRFFDELSGTVTYLPGTKKEVEGIASIAKQAKIENNVFLEKQASEENLKKISSANILHIATHGFFIETQEDNKNKEAKFDNPLLRAGLLLSGAELSLNKKETGSTENGILTAQEALGLDLQRTDLVVLSACETGLGEVKSGEGVFGLQRALQEAGAKSVIMSLWKVDDNATQEFMNLFYKNMLLKKQDKRTAFQNAQNKMKRKYSAPYYWGAFVMVGE</sequence>
<dbReference type="Pfam" id="PF13374">
    <property type="entry name" value="TPR_10"/>
    <property type="match status" value="2"/>
</dbReference>
<dbReference type="InterPro" id="IPR019734">
    <property type="entry name" value="TPR_rpt"/>
</dbReference>
<comment type="caution">
    <text evidence="3">The sequence shown here is derived from an EMBL/GenBank/DDBJ whole genome shotgun (WGS) entry which is preliminary data.</text>
</comment>
<evidence type="ECO:0000259" key="2">
    <source>
        <dbReference type="Pfam" id="PF12770"/>
    </source>
</evidence>